<evidence type="ECO:0000256" key="4">
    <source>
        <dbReference type="ARBA" id="ARBA00022746"/>
    </source>
</evidence>
<evidence type="ECO:0000256" key="6">
    <source>
        <dbReference type="ARBA" id="ARBA00023136"/>
    </source>
</evidence>
<keyword evidence="3 8" id="KW-0812">Transmembrane</keyword>
<evidence type="ECO:0000313" key="10">
    <source>
        <dbReference type="Proteomes" id="UP000319894"/>
    </source>
</evidence>
<name>A0A554NB21_9EURY</name>
<keyword evidence="6 8" id="KW-0472">Membrane</keyword>
<dbReference type="GO" id="GO:0016020">
    <property type="term" value="C:membrane"/>
    <property type="evidence" value="ECO:0007669"/>
    <property type="project" value="UniProtKB-SubCell"/>
</dbReference>
<dbReference type="RefSeq" id="WP_144261304.1">
    <property type="nucleotide sequence ID" value="NZ_QMDX01000003.1"/>
</dbReference>
<evidence type="ECO:0000256" key="7">
    <source>
        <dbReference type="ARBA" id="ARBA00023235"/>
    </source>
</evidence>
<comment type="caution">
    <text evidence="9">The sequence shown here is derived from an EMBL/GenBank/DDBJ whole genome shotgun (WGS) entry which is preliminary data.</text>
</comment>
<evidence type="ECO:0000313" key="9">
    <source>
        <dbReference type="EMBL" id="TSD14588.1"/>
    </source>
</evidence>
<dbReference type="GO" id="GO:0045436">
    <property type="term" value="F:lycopene beta cyclase activity"/>
    <property type="evidence" value="ECO:0007669"/>
    <property type="project" value="UniProtKB-ARBA"/>
</dbReference>
<dbReference type="EMBL" id="QMDX01000003">
    <property type="protein sequence ID" value="TSD14588.1"/>
    <property type="molecule type" value="Genomic_DNA"/>
</dbReference>
<evidence type="ECO:0000256" key="1">
    <source>
        <dbReference type="ARBA" id="ARBA00004141"/>
    </source>
</evidence>
<feature type="transmembrane region" description="Helical" evidence="8">
    <location>
        <begin position="50"/>
        <end position="67"/>
    </location>
</feature>
<keyword evidence="7" id="KW-0413">Isomerase</keyword>
<evidence type="ECO:0000256" key="8">
    <source>
        <dbReference type="SAM" id="Phobius"/>
    </source>
</evidence>
<organism evidence="9 10">
    <name type="scientific">Haloglomus irregulare</name>
    <dbReference type="NCBI Taxonomy" id="2234134"/>
    <lineage>
        <taxon>Archaea</taxon>
        <taxon>Methanobacteriati</taxon>
        <taxon>Methanobacteriota</taxon>
        <taxon>Stenosarchaea group</taxon>
        <taxon>Halobacteria</taxon>
        <taxon>Halobacteriales</taxon>
        <taxon>Natronomonadaceae</taxon>
        <taxon>Haloglomus</taxon>
    </lineage>
</organism>
<gene>
    <name evidence="9" type="ORF">DP107_06270</name>
</gene>
<comment type="pathway">
    <text evidence="2">Carotenoid biosynthesis.</text>
</comment>
<dbReference type="InterPro" id="IPR017825">
    <property type="entry name" value="Lycopene_cyclase_dom"/>
</dbReference>
<dbReference type="AlphaFoldDB" id="A0A554NB21"/>
<evidence type="ECO:0000256" key="5">
    <source>
        <dbReference type="ARBA" id="ARBA00022989"/>
    </source>
</evidence>
<reference evidence="9 10" key="1">
    <citation type="submission" date="2018-06" db="EMBL/GenBank/DDBJ databases">
        <title>Natronomonas sp. F16-60 a new haloarchaeon isolated from a solar saltern of Isla Cristina, Huelva, Spain.</title>
        <authorList>
            <person name="Duran-Viseras A."/>
            <person name="Sanchez-Porro C."/>
            <person name="Ventosa A."/>
        </authorList>
    </citation>
    <scope>NUCLEOTIDE SEQUENCE [LARGE SCALE GENOMIC DNA]</scope>
    <source>
        <strain evidence="9 10">F16-60</strain>
    </source>
</reference>
<feature type="transmembrane region" description="Helical" evidence="8">
    <location>
        <begin position="173"/>
        <end position="192"/>
    </location>
</feature>
<protein>
    <recommendedName>
        <fullName evidence="11">Lycopene cyclase domain-containing protein</fullName>
    </recommendedName>
</protein>
<dbReference type="OrthoDB" id="241129at2157"/>
<feature type="transmembrane region" description="Helical" evidence="8">
    <location>
        <begin position="250"/>
        <end position="270"/>
    </location>
</feature>
<evidence type="ECO:0000256" key="3">
    <source>
        <dbReference type="ARBA" id="ARBA00022692"/>
    </source>
</evidence>
<sequence>MTTLTYLQFHLLFLGLPLLALAAATARGVALWTDVRAPTPRVPVAGRPVDARVVGIVIMGLLALVYTTPWDSYLIRRGAWSYGEGAVLVRYLQVPLGEYLFFVAQTVLTALWLYLLPAGPVGGEPSARADGGATVRHARGRRRVTAGQRALGAGGAGLVALAGWWALALDGGLYLGTLLLWAAPVLAIQWAFDWPYLWARRRVVAAGVAVPTLYLWAADRVALALGVWKLSPTLTTGFAVPPLGLPVEEAAFFLLTNLFLVQGLVLWLRVADRWL</sequence>
<accession>A0A554NB21</accession>
<feature type="transmembrane region" description="Helical" evidence="8">
    <location>
        <begin position="150"/>
        <end position="167"/>
    </location>
</feature>
<evidence type="ECO:0000256" key="2">
    <source>
        <dbReference type="ARBA" id="ARBA00004829"/>
    </source>
</evidence>
<keyword evidence="5 8" id="KW-1133">Transmembrane helix</keyword>
<evidence type="ECO:0008006" key="11">
    <source>
        <dbReference type="Google" id="ProtNLM"/>
    </source>
</evidence>
<dbReference type="Proteomes" id="UP000319894">
    <property type="component" value="Unassembled WGS sequence"/>
</dbReference>
<dbReference type="InParanoid" id="A0A554NB21"/>
<feature type="transmembrane region" description="Helical" evidence="8">
    <location>
        <begin position="204"/>
        <end position="230"/>
    </location>
</feature>
<proteinExistence type="predicted"/>
<comment type="subcellular location">
    <subcellularLocation>
        <location evidence="1">Membrane</location>
        <topology evidence="1">Multi-pass membrane protein</topology>
    </subcellularLocation>
</comment>
<dbReference type="GO" id="GO:0016872">
    <property type="term" value="F:intramolecular lyase activity"/>
    <property type="evidence" value="ECO:0007669"/>
    <property type="project" value="InterPro"/>
</dbReference>
<keyword evidence="10" id="KW-1185">Reference proteome</keyword>
<keyword evidence="4" id="KW-0125">Carotenoid biosynthesis</keyword>
<dbReference type="GO" id="GO:0016117">
    <property type="term" value="P:carotenoid biosynthetic process"/>
    <property type="evidence" value="ECO:0007669"/>
    <property type="project" value="UniProtKB-KW"/>
</dbReference>
<dbReference type="NCBIfam" id="TIGR03462">
    <property type="entry name" value="CarR_dom_SF"/>
    <property type="match status" value="2"/>
</dbReference>